<reference evidence="4 5" key="1">
    <citation type="submission" date="2022-05" db="EMBL/GenBank/DDBJ databases">
        <authorList>
            <consortium name="Genoscope - CEA"/>
            <person name="William W."/>
        </authorList>
    </citation>
    <scope>NUCLEOTIDE SEQUENCE [LARGE SCALE GENOMIC DNA]</scope>
</reference>
<feature type="region of interest" description="Disordered" evidence="3">
    <location>
        <begin position="1"/>
        <end position="34"/>
    </location>
</feature>
<feature type="compositionally biased region" description="Gly residues" evidence="3">
    <location>
        <begin position="1"/>
        <end position="11"/>
    </location>
</feature>
<dbReference type="Proteomes" id="UP001159405">
    <property type="component" value="Unassembled WGS sequence"/>
</dbReference>
<sequence>MGEPGIGGQDGKTGAKGEKGSSGDKGMKGEKGEPGPKGLCDSGFHFFEKVQDLPTRGASGVEHFFINGTLFLAFANYYGDIHKQNTSSIIYRMDESTGRFNLHQTLETTGARDIEYFTISGKHFLAVTSYYDGSNFGLESSIFQWNGAMFVVFQKIPTKGAVRFTFFEISGNNYLAVANRYDGSTFSTKSVIYRWNGSHFNKFQEIATAGPFGCVVFVINNNTFIAFASFYTEFSKLSVQSTVFKWSEGHFVKLQSLQTYGAYDVKSFQINGETFLAFANYYNGSKNNIDSFIYKWNGNKFILFQSIATRGARALHPFVISCKTFLGVANYHGDSQKHTTESIVYQASGSQFVIYQAIPSHGASDMTSFEYKGDTYLAVASRYDQKSNINSTLFKWV</sequence>
<dbReference type="InterPro" id="IPR009039">
    <property type="entry name" value="EAR"/>
</dbReference>
<dbReference type="PANTHER" id="PTHR15261:SF4">
    <property type="entry name" value="THROMBOSPONDIN-TYPE LAMININ G DOMAIN AND EAR REPEAT-CONTAINING PROTEIN"/>
    <property type="match status" value="1"/>
</dbReference>
<keyword evidence="1" id="KW-0732">Signal</keyword>
<evidence type="ECO:0000256" key="1">
    <source>
        <dbReference type="ARBA" id="ARBA00022729"/>
    </source>
</evidence>
<dbReference type="SUPFAM" id="SSF75011">
    <property type="entry name" value="3-carboxy-cis,cis-mucoante lactonizing enzyme"/>
    <property type="match status" value="1"/>
</dbReference>
<evidence type="ECO:0000313" key="4">
    <source>
        <dbReference type="EMBL" id="CAH3131141.1"/>
    </source>
</evidence>
<gene>
    <name evidence="4" type="ORF">PLOB_00035077</name>
</gene>
<dbReference type="InterPro" id="IPR005492">
    <property type="entry name" value="EPTP"/>
</dbReference>
<evidence type="ECO:0000256" key="2">
    <source>
        <dbReference type="ARBA" id="ARBA00022737"/>
    </source>
</evidence>
<feature type="compositionally biased region" description="Basic and acidic residues" evidence="3">
    <location>
        <begin position="13"/>
        <end position="34"/>
    </location>
</feature>
<dbReference type="PROSITE" id="PS50912">
    <property type="entry name" value="EAR"/>
    <property type="match status" value="7"/>
</dbReference>
<dbReference type="PANTHER" id="PTHR15261">
    <property type="entry name" value="THROMBOSPONDIN-TYPE LAMININ G DOMAIN AND EAR REPEAT-CONTAINING"/>
    <property type="match status" value="1"/>
</dbReference>
<name>A0ABN8P261_9CNID</name>
<organism evidence="4 5">
    <name type="scientific">Porites lobata</name>
    <dbReference type="NCBI Taxonomy" id="104759"/>
    <lineage>
        <taxon>Eukaryota</taxon>
        <taxon>Metazoa</taxon>
        <taxon>Cnidaria</taxon>
        <taxon>Anthozoa</taxon>
        <taxon>Hexacorallia</taxon>
        <taxon>Scleractinia</taxon>
        <taxon>Fungiina</taxon>
        <taxon>Poritidae</taxon>
        <taxon>Porites</taxon>
    </lineage>
</organism>
<comment type="caution">
    <text evidence="4">The sequence shown here is derived from an EMBL/GenBank/DDBJ whole genome shotgun (WGS) entry which is preliminary data.</text>
</comment>
<protein>
    <submittedName>
        <fullName evidence="4">Uncharacterized protein</fullName>
    </submittedName>
</protein>
<dbReference type="Pfam" id="PF03736">
    <property type="entry name" value="EPTP"/>
    <property type="match status" value="7"/>
</dbReference>
<keyword evidence="2" id="KW-0677">Repeat</keyword>
<proteinExistence type="predicted"/>
<evidence type="ECO:0000313" key="5">
    <source>
        <dbReference type="Proteomes" id="UP001159405"/>
    </source>
</evidence>
<evidence type="ECO:0000256" key="3">
    <source>
        <dbReference type="SAM" id="MobiDB-lite"/>
    </source>
</evidence>
<accession>A0ABN8P261</accession>
<keyword evidence="5" id="KW-1185">Reference proteome</keyword>
<dbReference type="EMBL" id="CALNXK010000049">
    <property type="protein sequence ID" value="CAH3131141.1"/>
    <property type="molecule type" value="Genomic_DNA"/>
</dbReference>